<evidence type="ECO:0000313" key="3">
    <source>
        <dbReference type="Proteomes" id="UP000076722"/>
    </source>
</evidence>
<proteinExistence type="predicted"/>
<gene>
    <name evidence="2" type="ORF">SISNIDRAFT_488085</name>
</gene>
<dbReference type="AlphaFoldDB" id="A0A164RQV4"/>
<evidence type="ECO:0008006" key="4">
    <source>
        <dbReference type="Google" id="ProtNLM"/>
    </source>
</evidence>
<dbReference type="Proteomes" id="UP000076722">
    <property type="component" value="Unassembled WGS sequence"/>
</dbReference>
<organism evidence="2 3">
    <name type="scientific">Sistotremastrum niveocremeum HHB9708</name>
    <dbReference type="NCBI Taxonomy" id="1314777"/>
    <lineage>
        <taxon>Eukaryota</taxon>
        <taxon>Fungi</taxon>
        <taxon>Dikarya</taxon>
        <taxon>Basidiomycota</taxon>
        <taxon>Agaricomycotina</taxon>
        <taxon>Agaricomycetes</taxon>
        <taxon>Sistotremastrales</taxon>
        <taxon>Sistotremastraceae</taxon>
        <taxon>Sertulicium</taxon>
        <taxon>Sertulicium niveocremeum</taxon>
    </lineage>
</organism>
<evidence type="ECO:0000313" key="2">
    <source>
        <dbReference type="EMBL" id="KZS90791.1"/>
    </source>
</evidence>
<protein>
    <recommendedName>
        <fullName evidence="4">F-box domain-containing protein</fullName>
    </recommendedName>
</protein>
<dbReference type="EMBL" id="KV419419">
    <property type="protein sequence ID" value="KZS90791.1"/>
    <property type="molecule type" value="Genomic_DNA"/>
</dbReference>
<accession>A0A164RQV4</accession>
<reference evidence="2 3" key="1">
    <citation type="journal article" date="2016" name="Mol. Biol. Evol.">
        <title>Comparative Genomics of Early-Diverging Mushroom-Forming Fungi Provides Insights into the Origins of Lignocellulose Decay Capabilities.</title>
        <authorList>
            <person name="Nagy L.G."/>
            <person name="Riley R."/>
            <person name="Tritt A."/>
            <person name="Adam C."/>
            <person name="Daum C."/>
            <person name="Floudas D."/>
            <person name="Sun H."/>
            <person name="Yadav J.S."/>
            <person name="Pangilinan J."/>
            <person name="Larsson K.H."/>
            <person name="Matsuura K."/>
            <person name="Barry K."/>
            <person name="Labutti K."/>
            <person name="Kuo R."/>
            <person name="Ohm R.A."/>
            <person name="Bhattacharya S.S."/>
            <person name="Shirouzu T."/>
            <person name="Yoshinaga Y."/>
            <person name="Martin F.M."/>
            <person name="Grigoriev I.V."/>
            <person name="Hibbett D.S."/>
        </authorList>
    </citation>
    <scope>NUCLEOTIDE SEQUENCE [LARGE SCALE GENOMIC DNA]</scope>
    <source>
        <strain evidence="2 3">HHB9708</strain>
    </source>
</reference>
<sequence length="339" mass="37755">MLHPYRIASIFQSCALARVPVEVLVMIFIQLLPTSPSELRDWLTITWVHWRAVVISKPNLWTSIDIGLSLMYQNAVLERTRGKLLDVSMSRPLDRLSLVKEIPTLDSPFEVCLKAVSSARSLILSPVWLLTSSSTPSLLEIVTKAKTQLPLTELTFVPTFAAELATSHTQASRSSALLHLHALIKLSLKVPCSIHTIHLEFVPAVVRREFRAQVSLIKRLEGFPALNELTLKGLCANLIPAEEIEADAAELKELHTLVLIDVELDALRILLRALRLPKMTSLTIVKSRPPTDANADTDGSKEKALSEMLPRGPEDWEFRVIECKILATKRNDADGTAPY</sequence>
<keyword evidence="3" id="KW-1185">Reference proteome</keyword>
<name>A0A164RQV4_9AGAM</name>
<evidence type="ECO:0000256" key="1">
    <source>
        <dbReference type="SAM" id="MobiDB-lite"/>
    </source>
</evidence>
<feature type="region of interest" description="Disordered" evidence="1">
    <location>
        <begin position="287"/>
        <end position="307"/>
    </location>
</feature>